<organism evidence="1 2">
    <name type="scientific">Pyronema omphalodes (strain CBS 100304)</name>
    <name type="common">Pyronema confluens</name>
    <dbReference type="NCBI Taxonomy" id="1076935"/>
    <lineage>
        <taxon>Eukaryota</taxon>
        <taxon>Fungi</taxon>
        <taxon>Dikarya</taxon>
        <taxon>Ascomycota</taxon>
        <taxon>Pezizomycotina</taxon>
        <taxon>Pezizomycetes</taxon>
        <taxon>Pezizales</taxon>
        <taxon>Pyronemataceae</taxon>
        <taxon>Pyronema</taxon>
    </lineage>
</organism>
<dbReference type="EMBL" id="HF936203">
    <property type="protein sequence ID" value="CCX15573.1"/>
    <property type="molecule type" value="Genomic_DNA"/>
</dbReference>
<gene>
    <name evidence="1" type="ORF">PCON_01940</name>
</gene>
<accession>U4LGY2</accession>
<dbReference type="AlphaFoldDB" id="U4LGY2"/>
<name>U4LGY2_PYROM</name>
<dbReference type="Proteomes" id="UP000018144">
    <property type="component" value="Unassembled WGS sequence"/>
</dbReference>
<reference evidence="1 2" key="1">
    <citation type="journal article" date="2013" name="PLoS Genet.">
        <title>The genome and development-dependent transcriptomes of Pyronema confluens: a window into fungal evolution.</title>
        <authorList>
            <person name="Traeger S."/>
            <person name="Altegoer F."/>
            <person name="Freitag M."/>
            <person name="Gabaldon T."/>
            <person name="Kempken F."/>
            <person name="Kumar A."/>
            <person name="Marcet-Houben M."/>
            <person name="Poggeler S."/>
            <person name="Stajich J.E."/>
            <person name="Nowrousian M."/>
        </authorList>
    </citation>
    <scope>NUCLEOTIDE SEQUENCE [LARGE SCALE GENOMIC DNA]</scope>
    <source>
        <strain evidence="2">CBS 100304</strain>
        <tissue evidence="1">Vegetative mycelium</tissue>
    </source>
</reference>
<sequence length="76" mass="7704">MARCLSAAVTTANVQAVPGAVLRDIAVARLGSDGGVVRLVTPTVEGMDIATAGNKDVNVAANAGNCVGLKLERKWV</sequence>
<proteinExistence type="predicted"/>
<keyword evidence="2" id="KW-1185">Reference proteome</keyword>
<protein>
    <submittedName>
        <fullName evidence="1">Uncharacterized protein</fullName>
    </submittedName>
</protein>
<evidence type="ECO:0000313" key="2">
    <source>
        <dbReference type="Proteomes" id="UP000018144"/>
    </source>
</evidence>
<evidence type="ECO:0000313" key="1">
    <source>
        <dbReference type="EMBL" id="CCX15573.1"/>
    </source>
</evidence>